<proteinExistence type="predicted"/>
<keyword evidence="6" id="KW-0227">DNA damage</keyword>
<dbReference type="AlphaFoldDB" id="A0A093G7C6"/>
<evidence type="ECO:0000256" key="11">
    <source>
        <dbReference type="ARBA" id="ARBA00023212"/>
    </source>
</evidence>
<evidence type="ECO:0000256" key="14">
    <source>
        <dbReference type="ARBA" id="ARBA00056906"/>
    </source>
</evidence>
<feature type="non-terminal residue" evidence="18">
    <location>
        <position position="1"/>
    </location>
</feature>
<dbReference type="GO" id="GO:0097539">
    <property type="term" value="C:ciliary transition fiber"/>
    <property type="evidence" value="ECO:0007669"/>
    <property type="project" value="UniProtKB-ARBA"/>
</dbReference>
<dbReference type="Pfam" id="PF00397">
    <property type="entry name" value="WW"/>
    <property type="match status" value="1"/>
</dbReference>
<dbReference type="InterPro" id="IPR001202">
    <property type="entry name" value="WW_dom"/>
</dbReference>
<dbReference type="GO" id="GO:0030030">
    <property type="term" value="P:cell projection organization"/>
    <property type="evidence" value="ECO:0007669"/>
    <property type="project" value="UniProtKB-KW"/>
</dbReference>
<dbReference type="Proteomes" id="UP000053875">
    <property type="component" value="Unassembled WGS sequence"/>
</dbReference>
<comment type="subunit">
    <text evidence="15">Interacts (via N-terminus) with ATRIP. Interacts with ATM, ATR and MDC1. Interacts with XPA (via N-terminus) upon UV irradiation. Interacts with CEP83, CCDC92, TTBK2, DVL3, NPHP3 and weakly with NPHP4. Interacts with DZIP1.</text>
</comment>
<evidence type="ECO:0000256" key="2">
    <source>
        <dbReference type="ARBA" id="ARBA00004123"/>
    </source>
</evidence>
<dbReference type="GO" id="GO:0005814">
    <property type="term" value="C:centriole"/>
    <property type="evidence" value="ECO:0007669"/>
    <property type="project" value="UniProtKB-SubCell"/>
</dbReference>
<dbReference type="PANTHER" id="PTHR21715:SF0">
    <property type="entry name" value="RH04127P"/>
    <property type="match status" value="1"/>
</dbReference>
<dbReference type="STRING" id="118200.A0A093G7C6"/>
<evidence type="ECO:0000256" key="12">
    <source>
        <dbReference type="ARBA" id="ARBA00023242"/>
    </source>
</evidence>
<keyword evidence="7" id="KW-0498">Mitosis</keyword>
<evidence type="ECO:0000313" key="19">
    <source>
        <dbReference type="Proteomes" id="UP000053875"/>
    </source>
</evidence>
<keyword evidence="5" id="KW-0132">Cell division</keyword>
<keyword evidence="9" id="KW-0175">Coiled coil</keyword>
<dbReference type="PANTHER" id="PTHR21715">
    <property type="entry name" value="RH04127P"/>
    <property type="match status" value="1"/>
</dbReference>
<evidence type="ECO:0000256" key="15">
    <source>
        <dbReference type="ARBA" id="ARBA00061715"/>
    </source>
</evidence>
<keyword evidence="4" id="KW-0597">Phosphoprotein</keyword>
<dbReference type="Gene3D" id="3.30.1470.10">
    <property type="entry name" value="Photosystem I PsaD, reaction center subunit II"/>
    <property type="match status" value="1"/>
</dbReference>
<sequence length="116" mass="13895">IGDQIILEENYDESYIPSEQEVRNYAWEIGINPEKEPELIWLAREGIMAPLPPQWKPCQDTNGDLYYFNFATGQSMWDHPCDIQYRELVLREREKLLAQGPLRRKEKKKKKDKREK</sequence>
<keyword evidence="12" id="KW-0539">Nucleus</keyword>
<dbReference type="InterPro" id="IPR053233">
    <property type="entry name" value="ABRA-related"/>
</dbReference>
<comment type="subcellular location">
    <subcellularLocation>
        <location evidence="1">Cytoplasm</location>
        <location evidence="1">Cytoskeleton</location>
        <location evidence="1">Microtubule organizing center</location>
        <location evidence="1">Centrosome</location>
        <location evidence="1">Centriole</location>
    </subcellularLocation>
    <subcellularLocation>
        <location evidence="2">Nucleus</location>
    </subcellularLocation>
</comment>
<dbReference type="InterPro" id="IPR036020">
    <property type="entry name" value="WW_dom_sf"/>
</dbReference>
<keyword evidence="10" id="KW-0234">DNA repair</keyword>
<keyword evidence="13" id="KW-0131">Cell cycle</keyword>
<evidence type="ECO:0000256" key="8">
    <source>
        <dbReference type="ARBA" id="ARBA00022794"/>
    </source>
</evidence>
<evidence type="ECO:0000256" key="16">
    <source>
        <dbReference type="ARBA" id="ARBA00067900"/>
    </source>
</evidence>
<evidence type="ECO:0000256" key="4">
    <source>
        <dbReference type="ARBA" id="ARBA00022553"/>
    </source>
</evidence>
<dbReference type="GO" id="GO:0005634">
    <property type="term" value="C:nucleus"/>
    <property type="evidence" value="ECO:0007669"/>
    <property type="project" value="UniProtKB-SubCell"/>
</dbReference>
<evidence type="ECO:0000256" key="7">
    <source>
        <dbReference type="ARBA" id="ARBA00022776"/>
    </source>
</evidence>
<keyword evidence="19" id="KW-1185">Reference proteome</keyword>
<feature type="domain" description="WW" evidence="17">
    <location>
        <begin position="49"/>
        <end position="82"/>
    </location>
</feature>
<feature type="non-terminal residue" evidence="18">
    <location>
        <position position="116"/>
    </location>
</feature>
<evidence type="ECO:0000256" key="9">
    <source>
        <dbReference type="ARBA" id="ARBA00023054"/>
    </source>
</evidence>
<dbReference type="SUPFAM" id="SSF51045">
    <property type="entry name" value="WW domain"/>
    <property type="match status" value="1"/>
</dbReference>
<protein>
    <recommendedName>
        <fullName evidence="16">Centrosomal protein of 164 kDa</fullName>
    </recommendedName>
</protein>
<name>A0A093G7C6_DRYPU</name>
<dbReference type="EMBL" id="KL215671">
    <property type="protein sequence ID" value="KFV66115.1"/>
    <property type="molecule type" value="Genomic_DNA"/>
</dbReference>
<dbReference type="GO" id="GO:0006281">
    <property type="term" value="P:DNA repair"/>
    <property type="evidence" value="ECO:0007669"/>
    <property type="project" value="UniProtKB-KW"/>
</dbReference>
<dbReference type="CDD" id="cd00201">
    <property type="entry name" value="WW"/>
    <property type="match status" value="1"/>
</dbReference>
<dbReference type="GO" id="GO:0051301">
    <property type="term" value="P:cell division"/>
    <property type="evidence" value="ECO:0007669"/>
    <property type="project" value="UniProtKB-KW"/>
</dbReference>
<keyword evidence="11" id="KW-0206">Cytoskeleton</keyword>
<evidence type="ECO:0000256" key="1">
    <source>
        <dbReference type="ARBA" id="ARBA00004114"/>
    </source>
</evidence>
<evidence type="ECO:0000313" key="18">
    <source>
        <dbReference type="EMBL" id="KFV66115.1"/>
    </source>
</evidence>
<evidence type="ECO:0000259" key="17">
    <source>
        <dbReference type="PROSITE" id="PS50020"/>
    </source>
</evidence>
<evidence type="ECO:0000256" key="10">
    <source>
        <dbReference type="ARBA" id="ARBA00023204"/>
    </source>
</evidence>
<dbReference type="PROSITE" id="PS50020">
    <property type="entry name" value="WW_DOMAIN_2"/>
    <property type="match status" value="1"/>
</dbReference>
<evidence type="ECO:0000256" key="13">
    <source>
        <dbReference type="ARBA" id="ARBA00023306"/>
    </source>
</evidence>
<evidence type="ECO:0000256" key="3">
    <source>
        <dbReference type="ARBA" id="ARBA00022490"/>
    </source>
</evidence>
<evidence type="ECO:0000256" key="6">
    <source>
        <dbReference type="ARBA" id="ARBA00022763"/>
    </source>
</evidence>
<organism evidence="18 19">
    <name type="scientific">Dryobates pubescens</name>
    <name type="common">Downy woodpecker</name>
    <name type="synonym">Picoides pubescens</name>
    <dbReference type="NCBI Taxonomy" id="118200"/>
    <lineage>
        <taxon>Eukaryota</taxon>
        <taxon>Metazoa</taxon>
        <taxon>Chordata</taxon>
        <taxon>Craniata</taxon>
        <taxon>Vertebrata</taxon>
        <taxon>Euteleostomi</taxon>
        <taxon>Archelosauria</taxon>
        <taxon>Archosauria</taxon>
        <taxon>Dinosauria</taxon>
        <taxon>Saurischia</taxon>
        <taxon>Theropoda</taxon>
        <taxon>Coelurosauria</taxon>
        <taxon>Aves</taxon>
        <taxon>Neognathae</taxon>
        <taxon>Neoaves</taxon>
        <taxon>Telluraves</taxon>
        <taxon>Coraciimorphae</taxon>
        <taxon>Piciformes</taxon>
        <taxon>Picidae</taxon>
        <taxon>Dryobates</taxon>
    </lineage>
</organism>
<keyword evidence="8" id="KW-0970">Cilium biogenesis/degradation</keyword>
<accession>A0A093G7C6</accession>
<comment type="function">
    <text evidence="14">Plays a role in microtubule organization and/or maintenance for the formation of primary cilia (PC), a microtubule-based structure that protrudes from the surface of epithelial cells. Plays a critical role in G2/M checkpoint and nuclear divisions. A key player in the DNA damage-activated ATR/ATM signaling cascade since it is required for the proper phosphorylation of H2AX, RPA, CHEK2 and CHEK1. Plays a critical role in chromosome segregation, acting as a mediator required for the maintenance of genomic stability through modulation of MDC1, RPA and CHEK1.</text>
</comment>
<dbReference type="FunFam" id="3.30.1470.10:FF:000001">
    <property type="entry name" value="Centrosomal protein of 164 kDa"/>
    <property type="match status" value="1"/>
</dbReference>
<keyword evidence="3" id="KW-0963">Cytoplasm</keyword>
<evidence type="ECO:0000256" key="5">
    <source>
        <dbReference type="ARBA" id="ARBA00022618"/>
    </source>
</evidence>
<reference evidence="18 19" key="1">
    <citation type="submission" date="2014-04" db="EMBL/GenBank/DDBJ databases">
        <title>Genome evolution of avian class.</title>
        <authorList>
            <person name="Zhang G."/>
            <person name="Li C."/>
        </authorList>
    </citation>
    <scope>NUCLEOTIDE SEQUENCE [LARGE SCALE GENOMIC DNA]</scope>
    <source>
        <strain evidence="18">BGI_N307</strain>
    </source>
</reference>
<gene>
    <name evidence="18" type="ORF">N307_03576</name>
</gene>
<dbReference type="SMART" id="SM00456">
    <property type="entry name" value="WW"/>
    <property type="match status" value="1"/>
</dbReference>